<comment type="caution">
    <text evidence="1">The sequence shown here is derived from an EMBL/GenBank/DDBJ whole genome shotgun (WGS) entry which is preliminary data.</text>
</comment>
<organism evidence="1 2">
    <name type="scientific">Symbiodinium necroappetens</name>
    <dbReference type="NCBI Taxonomy" id="1628268"/>
    <lineage>
        <taxon>Eukaryota</taxon>
        <taxon>Sar</taxon>
        <taxon>Alveolata</taxon>
        <taxon>Dinophyceae</taxon>
        <taxon>Suessiales</taxon>
        <taxon>Symbiodiniaceae</taxon>
        <taxon>Symbiodinium</taxon>
    </lineage>
</organism>
<dbReference type="Proteomes" id="UP000601435">
    <property type="component" value="Unassembled WGS sequence"/>
</dbReference>
<keyword evidence="2" id="KW-1185">Reference proteome</keyword>
<sequence>MAGCLKANELAKGQHTNSGVLCGSLVPRRSEHLLHGCGVSRLVAFGLVCLQSHAFVLMCCIQTASKRLCISRISIGPAHRARLSLPAPSAVQLKLVYLHRPLAFELHTASEQVLACIEA</sequence>
<dbReference type="OrthoDB" id="10294820at2759"/>
<dbReference type="EMBL" id="CAJNJA010063275">
    <property type="protein sequence ID" value="CAE7879149.1"/>
    <property type="molecule type" value="Genomic_DNA"/>
</dbReference>
<reference evidence="1" key="1">
    <citation type="submission" date="2021-02" db="EMBL/GenBank/DDBJ databases">
        <authorList>
            <person name="Dougan E. K."/>
            <person name="Rhodes N."/>
            <person name="Thang M."/>
            <person name="Chan C."/>
        </authorList>
    </citation>
    <scope>NUCLEOTIDE SEQUENCE</scope>
</reference>
<accession>A0A813AUL1</accession>
<dbReference type="AlphaFoldDB" id="A0A813AUL1"/>
<proteinExistence type="predicted"/>
<evidence type="ECO:0000313" key="1">
    <source>
        <dbReference type="EMBL" id="CAE7879149.1"/>
    </source>
</evidence>
<protein>
    <submittedName>
        <fullName evidence="1">Uncharacterized protein</fullName>
    </submittedName>
</protein>
<name>A0A813AUL1_9DINO</name>
<evidence type="ECO:0000313" key="2">
    <source>
        <dbReference type="Proteomes" id="UP000601435"/>
    </source>
</evidence>
<gene>
    <name evidence="1" type="ORF">SNEC2469_LOCUS28778</name>
</gene>